<name>A0A7V3UZP8_UNCW3</name>
<comment type="caution">
    <text evidence="1">The sequence shown here is derived from an EMBL/GenBank/DDBJ whole genome shotgun (WGS) entry which is preliminary data.</text>
</comment>
<sequence>MILGRSRAFVKDTVVVGIYSVDPEDNVITYYIDWGDTTKPGWSPFFQSGETIARSHIYVDTGIYFIRAKARDIDRAESGWSDTFRLIIEPDTAQSILSKKEEN</sequence>
<evidence type="ECO:0000313" key="1">
    <source>
        <dbReference type="EMBL" id="HGD12917.1"/>
    </source>
</evidence>
<reference evidence="1" key="1">
    <citation type="journal article" date="2020" name="mSystems">
        <title>Genome- and Community-Level Interaction Insights into Carbon Utilization and Element Cycling Functions of Hydrothermarchaeota in Hydrothermal Sediment.</title>
        <authorList>
            <person name="Zhou Z."/>
            <person name="Liu Y."/>
            <person name="Xu W."/>
            <person name="Pan J."/>
            <person name="Luo Z.H."/>
            <person name="Li M."/>
        </authorList>
    </citation>
    <scope>NUCLEOTIDE SEQUENCE [LARGE SCALE GENOMIC DNA]</scope>
    <source>
        <strain evidence="1">SpSt-914</strain>
    </source>
</reference>
<dbReference type="EMBL" id="DTMZ01000049">
    <property type="protein sequence ID" value="HGD12917.1"/>
    <property type="molecule type" value="Genomic_DNA"/>
</dbReference>
<gene>
    <name evidence="1" type="ORF">ENX16_02385</name>
</gene>
<organism evidence="1">
    <name type="scientific">candidate division WOR-3 bacterium</name>
    <dbReference type="NCBI Taxonomy" id="2052148"/>
    <lineage>
        <taxon>Bacteria</taxon>
        <taxon>Bacteria division WOR-3</taxon>
    </lineage>
</organism>
<dbReference type="Gene3D" id="2.60.40.10">
    <property type="entry name" value="Immunoglobulins"/>
    <property type="match status" value="1"/>
</dbReference>
<accession>A0A7V3UZP8</accession>
<dbReference type="InterPro" id="IPR013783">
    <property type="entry name" value="Ig-like_fold"/>
</dbReference>
<protein>
    <recommendedName>
        <fullName evidence="2">PKD domain-containing protein</fullName>
    </recommendedName>
</protein>
<proteinExistence type="predicted"/>
<evidence type="ECO:0008006" key="2">
    <source>
        <dbReference type="Google" id="ProtNLM"/>
    </source>
</evidence>
<dbReference type="AlphaFoldDB" id="A0A7V3UZP8"/>